<dbReference type="Pfam" id="PF20684">
    <property type="entry name" value="Fung_rhodopsin"/>
    <property type="match status" value="1"/>
</dbReference>
<comment type="similarity">
    <text evidence="5">Belongs to the SAT4 family.</text>
</comment>
<reference evidence="9 10" key="1">
    <citation type="submission" date="2024-05" db="EMBL/GenBank/DDBJ databases">
        <title>A draft genome resource for the thread blight pathogen Marasmius tenuissimus strain MS-2.</title>
        <authorList>
            <person name="Yulfo-Soto G.E."/>
            <person name="Baruah I.K."/>
            <person name="Amoako-Attah I."/>
            <person name="Bukari Y."/>
            <person name="Meinhardt L.W."/>
            <person name="Bailey B.A."/>
            <person name="Cohen S.P."/>
        </authorList>
    </citation>
    <scope>NUCLEOTIDE SEQUENCE [LARGE SCALE GENOMIC DNA]</scope>
    <source>
        <strain evidence="9 10">MS-2</strain>
    </source>
</reference>
<evidence type="ECO:0000256" key="1">
    <source>
        <dbReference type="ARBA" id="ARBA00004141"/>
    </source>
</evidence>
<protein>
    <recommendedName>
        <fullName evidence="8">Rhodopsin domain-containing protein</fullName>
    </recommendedName>
</protein>
<evidence type="ECO:0000313" key="10">
    <source>
        <dbReference type="Proteomes" id="UP001437256"/>
    </source>
</evidence>
<evidence type="ECO:0000256" key="4">
    <source>
        <dbReference type="ARBA" id="ARBA00023136"/>
    </source>
</evidence>
<accession>A0ABR2ZS58</accession>
<feature type="transmembrane region" description="Helical" evidence="7">
    <location>
        <begin position="98"/>
        <end position="122"/>
    </location>
</feature>
<dbReference type="PANTHER" id="PTHR33048:SF47">
    <property type="entry name" value="INTEGRAL MEMBRANE PROTEIN-RELATED"/>
    <property type="match status" value="1"/>
</dbReference>
<feature type="transmembrane region" description="Helical" evidence="7">
    <location>
        <begin position="20"/>
        <end position="45"/>
    </location>
</feature>
<feature type="transmembrane region" description="Helical" evidence="7">
    <location>
        <begin position="134"/>
        <end position="158"/>
    </location>
</feature>
<name>A0ABR2ZS58_9AGAR</name>
<feature type="domain" description="Rhodopsin" evidence="8">
    <location>
        <begin position="17"/>
        <end position="160"/>
    </location>
</feature>
<dbReference type="Proteomes" id="UP001437256">
    <property type="component" value="Unassembled WGS sequence"/>
</dbReference>
<gene>
    <name evidence="9" type="ORF">AAF712_009142</name>
</gene>
<evidence type="ECO:0000259" key="8">
    <source>
        <dbReference type="Pfam" id="PF20684"/>
    </source>
</evidence>
<feature type="compositionally biased region" description="Basic and acidic residues" evidence="6">
    <location>
        <begin position="288"/>
        <end position="317"/>
    </location>
</feature>
<dbReference type="InterPro" id="IPR049326">
    <property type="entry name" value="Rhodopsin_dom_fungi"/>
</dbReference>
<evidence type="ECO:0000256" key="5">
    <source>
        <dbReference type="ARBA" id="ARBA00038359"/>
    </source>
</evidence>
<evidence type="ECO:0000256" key="2">
    <source>
        <dbReference type="ARBA" id="ARBA00022692"/>
    </source>
</evidence>
<keyword evidence="3 7" id="KW-1133">Transmembrane helix</keyword>
<dbReference type="EMBL" id="JBBXMP010000070">
    <property type="protein sequence ID" value="KAL0063952.1"/>
    <property type="molecule type" value="Genomic_DNA"/>
</dbReference>
<evidence type="ECO:0000313" key="9">
    <source>
        <dbReference type="EMBL" id="KAL0063952.1"/>
    </source>
</evidence>
<feature type="transmembrane region" description="Helical" evidence="7">
    <location>
        <begin position="57"/>
        <end position="78"/>
    </location>
</feature>
<comment type="subcellular location">
    <subcellularLocation>
        <location evidence="1">Membrane</location>
        <topology evidence="1">Multi-pass membrane protein</topology>
    </subcellularLocation>
</comment>
<evidence type="ECO:0000256" key="7">
    <source>
        <dbReference type="SAM" id="Phobius"/>
    </source>
</evidence>
<proteinExistence type="inferred from homology"/>
<keyword evidence="4 7" id="KW-0472">Membrane</keyword>
<keyword evidence="10" id="KW-1185">Reference proteome</keyword>
<feature type="compositionally biased region" description="Low complexity" evidence="6">
    <location>
        <begin position="233"/>
        <end position="251"/>
    </location>
</feature>
<feature type="compositionally biased region" description="Polar residues" evidence="6">
    <location>
        <begin position="269"/>
        <end position="283"/>
    </location>
</feature>
<dbReference type="InterPro" id="IPR052337">
    <property type="entry name" value="SAT4-like"/>
</dbReference>
<evidence type="ECO:0000256" key="3">
    <source>
        <dbReference type="ARBA" id="ARBA00022989"/>
    </source>
</evidence>
<feature type="region of interest" description="Disordered" evidence="6">
    <location>
        <begin position="218"/>
        <end position="334"/>
    </location>
</feature>
<dbReference type="PANTHER" id="PTHR33048">
    <property type="entry name" value="PTH11-LIKE INTEGRAL MEMBRANE PROTEIN (AFU_ORTHOLOGUE AFUA_5G11245)"/>
    <property type="match status" value="1"/>
</dbReference>
<evidence type="ECO:0000256" key="6">
    <source>
        <dbReference type="SAM" id="MobiDB-lite"/>
    </source>
</evidence>
<keyword evidence="2 7" id="KW-0812">Transmembrane</keyword>
<sequence>MFSGCIIHITHSSPRLSMVAAYYMMASAFYSVVWFARLSILFSIIRIHPDESMRNKLYWVAGIFVLVTMTLISQLYWVCEPEPGWKNEPSPQCALTRQVVILQIVTDVFSDAILVFVPLRLIQTISDSKLRRRLAVIFSTCLITTAVSLVHAVFIIIHAGPQEVMAAIAEDCVSLMVCSVPVVATRLLKKWGDPDRPKTTMKTGRSMTLKFATWKTKSVQGGATTRGGGGGTSTAVPSTSTASAAATETTGWFRWDRDLSGESSSSESYNMERSQRRTGNQTVALDLEDAKSRSHTQTVEERPKSLGESREESESRYPPKKSTLTWVEGDAVDR</sequence>
<comment type="caution">
    <text evidence="9">The sequence shown here is derived from an EMBL/GenBank/DDBJ whole genome shotgun (WGS) entry which is preliminary data.</text>
</comment>
<organism evidence="9 10">
    <name type="scientific">Marasmius tenuissimus</name>
    <dbReference type="NCBI Taxonomy" id="585030"/>
    <lineage>
        <taxon>Eukaryota</taxon>
        <taxon>Fungi</taxon>
        <taxon>Dikarya</taxon>
        <taxon>Basidiomycota</taxon>
        <taxon>Agaricomycotina</taxon>
        <taxon>Agaricomycetes</taxon>
        <taxon>Agaricomycetidae</taxon>
        <taxon>Agaricales</taxon>
        <taxon>Marasmiineae</taxon>
        <taxon>Marasmiaceae</taxon>
        <taxon>Marasmius</taxon>
    </lineage>
</organism>